<keyword evidence="5 6" id="KW-0663">Pyridoxal phosphate</keyword>
<dbReference type="SUPFAM" id="SSF53383">
    <property type="entry name" value="PLP-dependent transferases"/>
    <property type="match status" value="1"/>
</dbReference>
<protein>
    <submittedName>
        <fullName evidence="7">4-aminobutyrate--2-oxoglutarate transaminase</fullName>
    </submittedName>
</protein>
<reference evidence="7 8" key="1">
    <citation type="submission" date="2018-04" db="EMBL/GenBank/DDBJ databases">
        <title>Massilia violaceinigra sp. nov., a novel purple-pigmented bacterium isolated from Tianshan glacier, Xinjiang, China.</title>
        <authorList>
            <person name="Wang H."/>
        </authorList>
    </citation>
    <scope>NUCLEOTIDE SEQUENCE [LARGE SCALE GENOMIC DNA]</scope>
    <source>
        <strain evidence="7 8">B448-2</strain>
    </source>
</reference>
<dbReference type="RefSeq" id="WP_106756940.1">
    <property type="nucleotide sequence ID" value="NZ_PXWF02000113.1"/>
</dbReference>
<evidence type="ECO:0000256" key="5">
    <source>
        <dbReference type="ARBA" id="ARBA00022898"/>
    </source>
</evidence>
<dbReference type="InterPro" id="IPR015421">
    <property type="entry name" value="PyrdxlP-dep_Trfase_major"/>
</dbReference>
<accession>A0A2U2HNQ5</accession>
<dbReference type="FunFam" id="3.40.640.10:FF:000013">
    <property type="entry name" value="4-aminobutyrate aminotransferase"/>
    <property type="match status" value="1"/>
</dbReference>
<dbReference type="PANTHER" id="PTHR11986">
    <property type="entry name" value="AMINOTRANSFERASE CLASS III"/>
    <property type="match status" value="1"/>
</dbReference>
<evidence type="ECO:0000256" key="6">
    <source>
        <dbReference type="RuleBase" id="RU003560"/>
    </source>
</evidence>
<dbReference type="Gene3D" id="3.90.1150.10">
    <property type="entry name" value="Aspartate Aminotransferase, domain 1"/>
    <property type="match status" value="1"/>
</dbReference>
<name>A0A2U2HNQ5_9BURK</name>
<dbReference type="Proteomes" id="UP000241421">
    <property type="component" value="Unassembled WGS sequence"/>
</dbReference>
<dbReference type="InterPro" id="IPR015422">
    <property type="entry name" value="PyrdxlP-dep_Trfase_small"/>
</dbReference>
<dbReference type="GO" id="GO:0034386">
    <property type="term" value="F:4-aminobutyrate:2-oxoglutarate transaminase activity"/>
    <property type="evidence" value="ECO:0007669"/>
    <property type="project" value="InterPro"/>
</dbReference>
<dbReference type="InterPro" id="IPR015424">
    <property type="entry name" value="PyrdxlP-dep_Trfase"/>
</dbReference>
<dbReference type="OrthoDB" id="3398487at2"/>
<dbReference type="GO" id="GO:0009448">
    <property type="term" value="P:gamma-aminobutyric acid metabolic process"/>
    <property type="evidence" value="ECO:0007669"/>
    <property type="project" value="InterPro"/>
</dbReference>
<dbReference type="NCBIfam" id="TIGR00700">
    <property type="entry name" value="GABAtrnsam"/>
    <property type="match status" value="1"/>
</dbReference>
<comment type="cofactor">
    <cofactor evidence="1">
        <name>pyridoxal 5'-phosphate</name>
        <dbReference type="ChEBI" id="CHEBI:597326"/>
    </cofactor>
</comment>
<keyword evidence="3" id="KW-0032">Aminotransferase</keyword>
<dbReference type="InterPro" id="IPR004632">
    <property type="entry name" value="4NH2But_aminotransferase_bac"/>
</dbReference>
<dbReference type="CDD" id="cd00610">
    <property type="entry name" value="OAT_like"/>
    <property type="match status" value="1"/>
</dbReference>
<dbReference type="InterPro" id="IPR049704">
    <property type="entry name" value="Aminotrans_3_PPA_site"/>
</dbReference>
<dbReference type="GO" id="GO:0030170">
    <property type="term" value="F:pyridoxal phosphate binding"/>
    <property type="evidence" value="ECO:0007669"/>
    <property type="project" value="InterPro"/>
</dbReference>
<dbReference type="InterPro" id="IPR050103">
    <property type="entry name" value="Class-III_PLP-dep_AT"/>
</dbReference>
<keyword evidence="4" id="KW-0808">Transferase</keyword>
<dbReference type="Pfam" id="PF00202">
    <property type="entry name" value="Aminotran_3"/>
    <property type="match status" value="1"/>
</dbReference>
<dbReference type="PANTHER" id="PTHR11986:SF58">
    <property type="entry name" value="LEUCINE_METHIONINE RACEMASE"/>
    <property type="match status" value="1"/>
</dbReference>
<organism evidence="7 8">
    <name type="scientific">Massilia glaciei</name>
    <dbReference type="NCBI Taxonomy" id="1524097"/>
    <lineage>
        <taxon>Bacteria</taxon>
        <taxon>Pseudomonadati</taxon>
        <taxon>Pseudomonadota</taxon>
        <taxon>Betaproteobacteria</taxon>
        <taxon>Burkholderiales</taxon>
        <taxon>Oxalobacteraceae</taxon>
        <taxon>Telluria group</taxon>
        <taxon>Massilia</taxon>
    </lineage>
</organism>
<dbReference type="PROSITE" id="PS00600">
    <property type="entry name" value="AA_TRANSFER_CLASS_3"/>
    <property type="match status" value="1"/>
</dbReference>
<dbReference type="Gene3D" id="3.40.640.10">
    <property type="entry name" value="Type I PLP-dependent aspartate aminotransferase-like (Major domain)"/>
    <property type="match status" value="1"/>
</dbReference>
<evidence type="ECO:0000256" key="2">
    <source>
        <dbReference type="ARBA" id="ARBA00008954"/>
    </source>
</evidence>
<evidence type="ECO:0000256" key="1">
    <source>
        <dbReference type="ARBA" id="ARBA00001933"/>
    </source>
</evidence>
<dbReference type="PIRSF" id="PIRSF000521">
    <property type="entry name" value="Transaminase_4ab_Lys_Orn"/>
    <property type="match status" value="1"/>
</dbReference>
<dbReference type="AlphaFoldDB" id="A0A2U2HNQ5"/>
<sequence>MSNADLQRRKEQATPRGVGVMCQFYASHASNAEIWDVENRRYIDFAGGIAVLNTGHRHPKVVAAIEQQLGKFTHTCYQIVPYESYIELAERINAITPGTHAKKTALFSTGAEAVENAIKIARAATGRSAVIAFSGGFHGRTFMGMALTGKVAPYKLGFGPFPGDVYHAPFPIDLHGVGIDDSLGALHMLFKSSVDPKRVAAIILEPVQGEGGFYAAPPAFMRALRAICDEHGILLIADEVQTGFGRTGKLFAMEHYDVLADLTTMAKSLAGGMPLSAVCGRAEIMDAPAPGGLGGTYAGNALAVASALAVLDVIEEEQLVARAATLGERLQQRLRAMRDGGVAQIGDVRGLGAMVALEFMKPGTREPDPDFTKLVQTRALQKGLLLLTCGTYGNVIRFLFPLTIGDALLDEGLDVLEAALRELA</sequence>
<evidence type="ECO:0000313" key="8">
    <source>
        <dbReference type="Proteomes" id="UP000241421"/>
    </source>
</evidence>
<comment type="similarity">
    <text evidence="2 6">Belongs to the class-III pyridoxal-phosphate-dependent aminotransferase family.</text>
</comment>
<proteinExistence type="inferred from homology"/>
<dbReference type="EMBL" id="PXWF02000113">
    <property type="protein sequence ID" value="PWF49154.1"/>
    <property type="molecule type" value="Genomic_DNA"/>
</dbReference>
<evidence type="ECO:0000256" key="4">
    <source>
        <dbReference type="ARBA" id="ARBA00022679"/>
    </source>
</evidence>
<evidence type="ECO:0000256" key="3">
    <source>
        <dbReference type="ARBA" id="ARBA00022576"/>
    </source>
</evidence>
<comment type="caution">
    <text evidence="7">The sequence shown here is derived from an EMBL/GenBank/DDBJ whole genome shotgun (WGS) entry which is preliminary data.</text>
</comment>
<dbReference type="InterPro" id="IPR005814">
    <property type="entry name" value="Aminotrans_3"/>
</dbReference>
<evidence type="ECO:0000313" key="7">
    <source>
        <dbReference type="EMBL" id="PWF49154.1"/>
    </source>
</evidence>
<gene>
    <name evidence="7" type="primary">gabT</name>
    <name evidence="7" type="ORF">C7C56_008110</name>
</gene>
<dbReference type="GO" id="GO:0042802">
    <property type="term" value="F:identical protein binding"/>
    <property type="evidence" value="ECO:0007669"/>
    <property type="project" value="TreeGrafter"/>
</dbReference>
<keyword evidence="8" id="KW-1185">Reference proteome</keyword>